<organism evidence="12 13">
    <name type="scientific">Methylococcus capsulatus</name>
    <dbReference type="NCBI Taxonomy" id="414"/>
    <lineage>
        <taxon>Bacteria</taxon>
        <taxon>Pseudomonadati</taxon>
        <taxon>Pseudomonadota</taxon>
        <taxon>Gammaproteobacteria</taxon>
        <taxon>Methylococcales</taxon>
        <taxon>Methylococcaceae</taxon>
        <taxon>Methylococcus</taxon>
    </lineage>
</organism>
<evidence type="ECO:0000256" key="9">
    <source>
        <dbReference type="ARBA" id="ARBA00025174"/>
    </source>
</evidence>
<comment type="function">
    <text evidence="9">Phosphorylase is an important allosteric enzyme in carbohydrate metabolism. Enzymes from different sources differ in their regulatory mechanisms and in their natural substrates. However, all known phosphorylases share catalytic and structural properties.</text>
</comment>
<dbReference type="Proteomes" id="UP001158598">
    <property type="component" value="Chromosome"/>
</dbReference>
<evidence type="ECO:0000256" key="4">
    <source>
        <dbReference type="ARBA" id="ARBA00022533"/>
    </source>
</evidence>
<keyword evidence="7 10" id="KW-0663">Pyridoxal phosphate</keyword>
<dbReference type="SUPFAM" id="SSF53756">
    <property type="entry name" value="UDP-Glycosyltransferase/glycogen phosphorylase"/>
    <property type="match status" value="1"/>
</dbReference>
<dbReference type="GO" id="GO:0030170">
    <property type="term" value="F:pyridoxal phosphate binding"/>
    <property type="evidence" value="ECO:0007669"/>
    <property type="project" value="InterPro"/>
</dbReference>
<proteinExistence type="inferred from homology"/>
<dbReference type="GeneID" id="88224734"/>
<evidence type="ECO:0000256" key="3">
    <source>
        <dbReference type="ARBA" id="ARBA00006047"/>
    </source>
</evidence>
<dbReference type="FunFam" id="3.40.50.2000:FF:000003">
    <property type="entry name" value="Alpha-1,4 glucan phosphorylase"/>
    <property type="match status" value="1"/>
</dbReference>
<comment type="similarity">
    <text evidence="3 11">Belongs to the glycogen phosphorylase family.</text>
</comment>
<dbReference type="GO" id="GO:0005737">
    <property type="term" value="C:cytoplasm"/>
    <property type="evidence" value="ECO:0007669"/>
    <property type="project" value="TreeGrafter"/>
</dbReference>
<evidence type="ECO:0000256" key="5">
    <source>
        <dbReference type="ARBA" id="ARBA00022676"/>
    </source>
</evidence>
<name>A0AA35UL75_METCP</name>
<dbReference type="Pfam" id="PF00343">
    <property type="entry name" value="Phosphorylase"/>
    <property type="match status" value="1"/>
</dbReference>
<keyword evidence="8 11" id="KW-0119">Carbohydrate metabolism</keyword>
<evidence type="ECO:0000256" key="1">
    <source>
        <dbReference type="ARBA" id="ARBA00001275"/>
    </source>
</evidence>
<dbReference type="PROSITE" id="PS00102">
    <property type="entry name" value="PHOSPHORYLASE"/>
    <property type="match status" value="1"/>
</dbReference>
<dbReference type="Gene3D" id="3.40.50.2000">
    <property type="entry name" value="Glycogen Phosphorylase B"/>
    <property type="match status" value="2"/>
</dbReference>
<dbReference type="GO" id="GO:0005980">
    <property type="term" value="P:glycogen catabolic process"/>
    <property type="evidence" value="ECO:0007669"/>
    <property type="project" value="TreeGrafter"/>
</dbReference>
<evidence type="ECO:0000256" key="6">
    <source>
        <dbReference type="ARBA" id="ARBA00022679"/>
    </source>
</evidence>
<dbReference type="PIRSF" id="PIRSF000460">
    <property type="entry name" value="Pprylas_GlgP"/>
    <property type="match status" value="1"/>
</dbReference>
<evidence type="ECO:0000256" key="2">
    <source>
        <dbReference type="ARBA" id="ARBA00001933"/>
    </source>
</evidence>
<dbReference type="RefSeq" id="WP_010961761.1">
    <property type="nucleotide sequence ID" value="NZ_CP079096.1"/>
</dbReference>
<dbReference type="InterPro" id="IPR011833">
    <property type="entry name" value="Glycg_phsphrylas"/>
</dbReference>
<gene>
    <name evidence="12" type="primary">glgP</name>
    <name evidence="12" type="ORF">MCNOR_2040</name>
</gene>
<dbReference type="InterPro" id="IPR000811">
    <property type="entry name" value="Glyco_trans_35"/>
</dbReference>
<dbReference type="AlphaFoldDB" id="A0AA35UL75"/>
<dbReference type="OMA" id="WLKQANP"/>
<dbReference type="CDD" id="cd04300">
    <property type="entry name" value="GT35_Glycogen_Phosphorylase"/>
    <property type="match status" value="1"/>
</dbReference>
<keyword evidence="4" id="KW-0021">Allosteric enzyme</keyword>
<dbReference type="FunFam" id="3.40.50.2000:FF:000002">
    <property type="entry name" value="Alpha-1,4 glucan phosphorylase"/>
    <property type="match status" value="1"/>
</dbReference>
<feature type="modified residue" description="N6-(pyridoxal phosphate)lysine" evidence="10">
    <location>
        <position position="680"/>
    </location>
</feature>
<evidence type="ECO:0000313" key="12">
    <source>
        <dbReference type="EMBL" id="CAI8826207.1"/>
    </source>
</evidence>
<keyword evidence="5 11" id="KW-0328">Glycosyltransferase</keyword>
<evidence type="ECO:0000256" key="7">
    <source>
        <dbReference type="ARBA" id="ARBA00022898"/>
    </source>
</evidence>
<dbReference type="EMBL" id="OX458332">
    <property type="protein sequence ID" value="CAI8826207.1"/>
    <property type="molecule type" value="Genomic_DNA"/>
</dbReference>
<evidence type="ECO:0000256" key="8">
    <source>
        <dbReference type="ARBA" id="ARBA00023277"/>
    </source>
</evidence>
<evidence type="ECO:0000256" key="11">
    <source>
        <dbReference type="RuleBase" id="RU000587"/>
    </source>
</evidence>
<dbReference type="GO" id="GO:0008184">
    <property type="term" value="F:glycogen phosphorylase activity"/>
    <property type="evidence" value="ECO:0007669"/>
    <property type="project" value="InterPro"/>
</dbReference>
<comment type="function">
    <text evidence="11">Allosteric enzyme that catalyzes the rate-limiting step in glycogen catabolism, the phosphorolytic cleavage of glycogen to produce glucose-1-phosphate, and plays a central role in maintaining cellular and organismal glucose homeostasis.</text>
</comment>
<dbReference type="NCBIfam" id="TIGR02093">
    <property type="entry name" value="P_ylase"/>
    <property type="match status" value="1"/>
</dbReference>
<evidence type="ECO:0000313" key="13">
    <source>
        <dbReference type="Proteomes" id="UP001158598"/>
    </source>
</evidence>
<dbReference type="InterPro" id="IPR035090">
    <property type="entry name" value="Pyridoxal_P_attach_site"/>
</dbReference>
<accession>A0AA35UL75</accession>
<dbReference type="EC" id="2.4.1.1" evidence="11"/>
<comment type="catalytic activity">
    <reaction evidence="1 11">
        <text>[(1-&gt;4)-alpha-D-glucosyl](n) + phosphate = [(1-&gt;4)-alpha-D-glucosyl](n-1) + alpha-D-glucose 1-phosphate</text>
        <dbReference type="Rhea" id="RHEA:41732"/>
        <dbReference type="Rhea" id="RHEA-COMP:9584"/>
        <dbReference type="Rhea" id="RHEA-COMP:9586"/>
        <dbReference type="ChEBI" id="CHEBI:15444"/>
        <dbReference type="ChEBI" id="CHEBI:43474"/>
        <dbReference type="ChEBI" id="CHEBI:58601"/>
        <dbReference type="EC" id="2.4.1.1"/>
    </reaction>
</comment>
<evidence type="ECO:0000256" key="10">
    <source>
        <dbReference type="PIRSR" id="PIRSR000460-1"/>
    </source>
</evidence>
<keyword evidence="6 11" id="KW-0808">Transferase</keyword>
<reference evidence="12" key="1">
    <citation type="submission" date="2023-03" db="EMBL/GenBank/DDBJ databases">
        <authorList>
            <person name="Pearce D."/>
        </authorList>
    </citation>
    <scope>NUCLEOTIDE SEQUENCE</scope>
    <source>
        <strain evidence="12">Mc</strain>
    </source>
</reference>
<dbReference type="PANTHER" id="PTHR11468">
    <property type="entry name" value="GLYCOGEN PHOSPHORYLASE"/>
    <property type="match status" value="1"/>
</dbReference>
<dbReference type="PANTHER" id="PTHR11468:SF3">
    <property type="entry name" value="GLYCOGEN PHOSPHORYLASE, LIVER FORM"/>
    <property type="match status" value="1"/>
</dbReference>
<comment type="cofactor">
    <cofactor evidence="2 11">
        <name>pyridoxal 5'-phosphate</name>
        <dbReference type="ChEBI" id="CHEBI:597326"/>
    </cofactor>
</comment>
<protein>
    <recommendedName>
        <fullName evidence="11">Alpha-1,4 glucan phosphorylase</fullName>
        <ecNumber evidence="11">2.4.1.1</ecNumber>
    </recommendedName>
</protein>
<sequence>MLTRKFKTSNPTALLTEMPGLGMGAKNLSADIRRHFNCTLGRDRDCRSVHYAYSALALTVRDRLMERWRNTEYAYDQADCRRTYYLSLEFLLGRALSNAMLNLGIEEPIQQALNELGLELEELADSEFDAGLGNGGLGRLAACFIDSCATLQLPVMGYGIRYEYGMFRQMIVNGYQVEEPDHWLRNGHVWEQERPELTVRVKFGGRTEFSNDVSRPGQVVWLDTDDVLAVPFDIPVPGYRNGTVNTLRLWKSAATDEFKLGEFNAGDYAESVRAKNLAENISMVLYPNDASENGKELRLRQQYFLASASLQDVLRRWLADHGEDFSEFAEKNCFQLNDTHPTIAVAELMRLLIDVHGLAWNEAWAITNRTMAYTNHTLLPEALEKWPVRLFRQMLPRLLEIIFEINARFLGEVAARWPGDIDRLARMSLIEEGHEQQVRMAYLAIVGSFSVNGVAALHSDLLKHGLFKDFHELWPERFNNKTNGITPRRWLAACNPELAGLISEAIGDKWTADLTRLAELRPFAEDAAFRERWMAIKRRNKEKLLDFKNRELGLTLVNPDLMFDVQVKRIHEYKRQLLNVLHVIHLFDRIKRGDVQDWTPRCVLFGGKAAPGYVMAKRIIKLINNVAGTINGDPEMNDRLSVLFLPNYRVTAMEVICPGTDLSEQISTAGKEASGTGNMKFMMNGALTIGTLDGANIEIREEVGAENFFLFGLTAEEVERRRGGYDPGAVIEANEDLKRVMGLLESGFFNRFEPGIFDPIIESIRSPHDPWMTAADFPGYVEAQRAAAAAFRDKDRWARMSILNTAASGKFSTDRTIAEYNREIWKLTPIPALPVK</sequence>